<evidence type="ECO:0000259" key="11">
    <source>
        <dbReference type="PROSITE" id="PS50929"/>
    </source>
</evidence>
<dbReference type="SMART" id="SM00382">
    <property type="entry name" value="AAA"/>
    <property type="match status" value="1"/>
</dbReference>
<dbReference type="PROSITE" id="PS50929">
    <property type="entry name" value="ABC_TM1F"/>
    <property type="match status" value="1"/>
</dbReference>
<dbReference type="PROSITE" id="PS50893">
    <property type="entry name" value="ABC_TRANSPORTER_2"/>
    <property type="match status" value="1"/>
</dbReference>
<comment type="subcellular location">
    <subcellularLocation>
        <location evidence="1">Cell membrane</location>
        <topology evidence="1">Multi-pass membrane protein</topology>
    </subcellularLocation>
</comment>
<gene>
    <name evidence="13" type="ORF">ATN88_08925</name>
</gene>
<dbReference type="PANTHER" id="PTHR24221:SF606">
    <property type="entry name" value="COLICIN V SECRETION-PROCESSING ATP-BINDING PROTEIN"/>
    <property type="match status" value="1"/>
</dbReference>
<keyword evidence="7 9" id="KW-1133">Transmembrane helix</keyword>
<dbReference type="GO" id="GO:0034040">
    <property type="term" value="F:ATPase-coupled lipid transmembrane transporter activity"/>
    <property type="evidence" value="ECO:0007669"/>
    <property type="project" value="TreeGrafter"/>
</dbReference>
<dbReference type="GO" id="GO:0005524">
    <property type="term" value="F:ATP binding"/>
    <property type="evidence" value="ECO:0007669"/>
    <property type="project" value="UniProtKB-KW"/>
</dbReference>
<dbReference type="InterPro" id="IPR017871">
    <property type="entry name" value="ABC_transporter-like_CS"/>
</dbReference>
<evidence type="ECO:0000256" key="3">
    <source>
        <dbReference type="ARBA" id="ARBA00022475"/>
    </source>
</evidence>
<dbReference type="OrthoDB" id="9782586at2"/>
<accession>A0A135IA27</accession>
<evidence type="ECO:0000256" key="9">
    <source>
        <dbReference type="SAM" id="Phobius"/>
    </source>
</evidence>
<evidence type="ECO:0000313" key="13">
    <source>
        <dbReference type="EMBL" id="KXF82287.1"/>
    </source>
</evidence>
<feature type="transmembrane region" description="Helical" evidence="9">
    <location>
        <begin position="202"/>
        <end position="220"/>
    </location>
</feature>
<dbReference type="GO" id="GO:0006508">
    <property type="term" value="P:proteolysis"/>
    <property type="evidence" value="ECO:0007669"/>
    <property type="project" value="InterPro"/>
</dbReference>
<feature type="transmembrane region" description="Helical" evidence="9">
    <location>
        <begin position="311"/>
        <end position="328"/>
    </location>
</feature>
<dbReference type="InterPro" id="IPR027417">
    <property type="entry name" value="P-loop_NTPase"/>
</dbReference>
<comment type="caution">
    <text evidence="13">The sequence shown here is derived from an EMBL/GenBank/DDBJ whole genome shotgun (WGS) entry which is preliminary data.</text>
</comment>
<dbReference type="Pfam" id="PF00005">
    <property type="entry name" value="ABC_tran"/>
    <property type="match status" value="1"/>
</dbReference>
<feature type="domain" description="ABC transmembrane type-1" evidence="11">
    <location>
        <begin position="173"/>
        <end position="452"/>
    </location>
</feature>
<dbReference type="GO" id="GO:0016887">
    <property type="term" value="F:ATP hydrolysis activity"/>
    <property type="evidence" value="ECO:0007669"/>
    <property type="project" value="InterPro"/>
</dbReference>
<sequence length="718" mass="79978">MNVVETLNFGWSKKLRLVRQTEAAECGIACLAMIADWHGFKMSLQQLRSQCDVSVHGVTLARLVECANELHLGARALHADISELKHLATPCVLHWDMNHFVVLNKVNRNSVEIYDPATGVKTLPLSKVSDHYTGVALELSPNHKFVKKDIRDKIRLKDLIGKTIGFKSSLLRIFLFACVLELLMLIGPLINQLVIDEVLVGLDISLLTLIIFAMLIVAFMEAMVGLARDWCSIYLAVNFNMQWTANVFNHLVRLPIDWFHKRAIGDISAKFDSVNVIQSMITNNIIQAILDAILVVVTLVVMLIYSPALTSVSVITAAIYALLRVTWFDAFRKAEENTWEASTREQSHFLETVQGMTSLRINGSIMWRENTWRNLNVNRRNAQLHENKLAMIYGLLNKSLISISSVTVLWLGANAVLAGTFSIGMFIAFTTFQLRFSTSISSLIDKVFEYRMLSVYNERLADIVLTKKEPSFDREGIKLTVNEMAKSISSEEEDLGAVVEVEKVSFGYSRSEKKILDSVSFSIGSDEVVALVGKSGGGKTTLAKLLLGLYKPNKGTIRLFGEDIAKGDMAEIRKKVGTVFQDDQVFNGSILENISFFSQQVDLEHAVRCAQLANIHTDIMDLAMGYQTLVGEMGGSLSGGQKQRLLLARALYKNPKLLILDEATSHLDVTNEREISKTLRELGIPILQIAHRPETIAAADRVISLEGGRIVKDVPEPV</sequence>
<dbReference type="InterPro" id="IPR011527">
    <property type="entry name" value="ABC1_TM_dom"/>
</dbReference>
<dbReference type="GO" id="GO:0008233">
    <property type="term" value="F:peptidase activity"/>
    <property type="evidence" value="ECO:0007669"/>
    <property type="project" value="InterPro"/>
</dbReference>
<dbReference type="Pfam" id="PF03412">
    <property type="entry name" value="Peptidase_C39"/>
    <property type="match status" value="1"/>
</dbReference>
<keyword evidence="14" id="KW-1185">Reference proteome</keyword>
<dbReference type="InterPro" id="IPR003593">
    <property type="entry name" value="AAA+_ATPase"/>
</dbReference>
<evidence type="ECO:0000256" key="8">
    <source>
        <dbReference type="ARBA" id="ARBA00023136"/>
    </source>
</evidence>
<keyword evidence="4 9" id="KW-0812">Transmembrane</keyword>
<feature type="domain" description="Peptidase C39" evidence="12">
    <location>
        <begin position="20"/>
        <end position="139"/>
    </location>
</feature>
<organism evidence="13 14">
    <name type="scientific">Enterovibrio coralii</name>
    <dbReference type="NCBI Taxonomy" id="294935"/>
    <lineage>
        <taxon>Bacteria</taxon>
        <taxon>Pseudomonadati</taxon>
        <taxon>Pseudomonadota</taxon>
        <taxon>Gammaproteobacteria</taxon>
        <taxon>Vibrionales</taxon>
        <taxon>Vibrionaceae</taxon>
        <taxon>Enterovibrio</taxon>
    </lineage>
</organism>
<dbReference type="InterPro" id="IPR039421">
    <property type="entry name" value="Type_1_exporter"/>
</dbReference>
<dbReference type="InterPro" id="IPR003439">
    <property type="entry name" value="ABC_transporter-like_ATP-bd"/>
</dbReference>
<keyword evidence="3" id="KW-1003">Cell membrane</keyword>
<feature type="domain" description="ABC transporter" evidence="10">
    <location>
        <begin position="499"/>
        <end position="718"/>
    </location>
</feature>
<dbReference type="Gene3D" id="3.90.70.10">
    <property type="entry name" value="Cysteine proteinases"/>
    <property type="match status" value="1"/>
</dbReference>
<evidence type="ECO:0000259" key="12">
    <source>
        <dbReference type="PROSITE" id="PS50990"/>
    </source>
</evidence>
<dbReference type="CDD" id="cd18567">
    <property type="entry name" value="ABC_6TM_CvaB_RaxB_like"/>
    <property type="match status" value="1"/>
</dbReference>
<dbReference type="InterPro" id="IPR005074">
    <property type="entry name" value="Peptidase_C39"/>
</dbReference>
<keyword evidence="5" id="KW-0547">Nucleotide-binding</keyword>
<evidence type="ECO:0000256" key="2">
    <source>
        <dbReference type="ARBA" id="ARBA00022448"/>
    </source>
</evidence>
<dbReference type="Gene3D" id="3.40.50.300">
    <property type="entry name" value="P-loop containing nucleotide triphosphate hydrolases"/>
    <property type="match status" value="1"/>
</dbReference>
<dbReference type="AlphaFoldDB" id="A0A135IA27"/>
<evidence type="ECO:0000256" key="7">
    <source>
        <dbReference type="ARBA" id="ARBA00022989"/>
    </source>
</evidence>
<evidence type="ECO:0000256" key="4">
    <source>
        <dbReference type="ARBA" id="ARBA00022692"/>
    </source>
</evidence>
<evidence type="ECO:0000259" key="10">
    <source>
        <dbReference type="PROSITE" id="PS50893"/>
    </source>
</evidence>
<reference evidence="13 14" key="1">
    <citation type="submission" date="2015-11" db="EMBL/GenBank/DDBJ databases">
        <title>Genomic Taxonomy of the Vibrionaceae.</title>
        <authorList>
            <person name="Gomez-Gil B."/>
            <person name="Enciso-Ibarra J."/>
        </authorList>
    </citation>
    <scope>NUCLEOTIDE SEQUENCE [LARGE SCALE GENOMIC DNA]</scope>
    <source>
        <strain evidence="13 14">CAIM 912</strain>
    </source>
</reference>
<proteinExistence type="predicted"/>
<dbReference type="InterPro" id="IPR036640">
    <property type="entry name" value="ABC1_TM_sf"/>
</dbReference>
<protein>
    <submittedName>
        <fullName evidence="13">Peptidase C39</fullName>
    </submittedName>
</protein>
<evidence type="ECO:0000256" key="1">
    <source>
        <dbReference type="ARBA" id="ARBA00004651"/>
    </source>
</evidence>
<dbReference type="GO" id="GO:0140359">
    <property type="term" value="F:ABC-type transporter activity"/>
    <property type="evidence" value="ECO:0007669"/>
    <property type="project" value="InterPro"/>
</dbReference>
<dbReference type="GO" id="GO:0005886">
    <property type="term" value="C:plasma membrane"/>
    <property type="evidence" value="ECO:0007669"/>
    <property type="project" value="UniProtKB-SubCell"/>
</dbReference>
<feature type="transmembrane region" description="Helical" evidence="9">
    <location>
        <begin position="285"/>
        <end position="305"/>
    </location>
</feature>
<dbReference type="SUPFAM" id="SSF52540">
    <property type="entry name" value="P-loop containing nucleoside triphosphate hydrolases"/>
    <property type="match status" value="1"/>
</dbReference>
<dbReference type="STRING" id="294935.ATN88_08925"/>
<dbReference type="RefSeq" id="WP_067413495.1">
    <property type="nucleotide sequence ID" value="NZ_LNTY01000025.1"/>
</dbReference>
<dbReference type="SUPFAM" id="SSF90123">
    <property type="entry name" value="ABC transporter transmembrane region"/>
    <property type="match status" value="1"/>
</dbReference>
<dbReference type="Gene3D" id="1.20.1560.10">
    <property type="entry name" value="ABC transporter type 1, transmembrane domain"/>
    <property type="match status" value="1"/>
</dbReference>
<keyword evidence="8 9" id="KW-0472">Membrane</keyword>
<dbReference type="Proteomes" id="UP000070529">
    <property type="component" value="Unassembled WGS sequence"/>
</dbReference>
<dbReference type="Pfam" id="PF00664">
    <property type="entry name" value="ABC_membrane"/>
    <property type="match status" value="1"/>
</dbReference>
<dbReference type="PANTHER" id="PTHR24221">
    <property type="entry name" value="ATP-BINDING CASSETTE SUB-FAMILY B"/>
    <property type="match status" value="1"/>
</dbReference>
<dbReference type="PROSITE" id="PS50990">
    <property type="entry name" value="PEPTIDASE_C39"/>
    <property type="match status" value="1"/>
</dbReference>
<name>A0A135IA27_9GAMM</name>
<feature type="transmembrane region" description="Helical" evidence="9">
    <location>
        <begin position="416"/>
        <end position="436"/>
    </location>
</feature>
<keyword evidence="6" id="KW-0067">ATP-binding</keyword>
<dbReference type="PROSITE" id="PS00211">
    <property type="entry name" value="ABC_TRANSPORTER_1"/>
    <property type="match status" value="1"/>
</dbReference>
<keyword evidence="2" id="KW-0813">Transport</keyword>
<evidence type="ECO:0000256" key="5">
    <source>
        <dbReference type="ARBA" id="ARBA00022741"/>
    </source>
</evidence>
<feature type="transmembrane region" description="Helical" evidence="9">
    <location>
        <begin position="170"/>
        <end position="190"/>
    </location>
</feature>
<dbReference type="FunFam" id="3.40.50.300:FF:000299">
    <property type="entry name" value="ABC transporter ATP-binding protein/permease"/>
    <property type="match status" value="1"/>
</dbReference>
<dbReference type="EMBL" id="LNTY01000025">
    <property type="protein sequence ID" value="KXF82287.1"/>
    <property type="molecule type" value="Genomic_DNA"/>
</dbReference>
<evidence type="ECO:0000256" key="6">
    <source>
        <dbReference type="ARBA" id="ARBA00022840"/>
    </source>
</evidence>
<evidence type="ECO:0000313" key="14">
    <source>
        <dbReference type="Proteomes" id="UP000070529"/>
    </source>
</evidence>